<organism evidence="1 2">
    <name type="scientific">Sinisalibacter aestuarii</name>
    <dbReference type="NCBI Taxonomy" id="2949426"/>
    <lineage>
        <taxon>Bacteria</taxon>
        <taxon>Pseudomonadati</taxon>
        <taxon>Pseudomonadota</taxon>
        <taxon>Alphaproteobacteria</taxon>
        <taxon>Rhodobacterales</taxon>
        <taxon>Roseobacteraceae</taxon>
        <taxon>Sinisalibacter</taxon>
    </lineage>
</organism>
<evidence type="ECO:0000313" key="1">
    <source>
        <dbReference type="EMBL" id="GKY88040.1"/>
    </source>
</evidence>
<dbReference type="EMBL" id="BROH01000005">
    <property type="protein sequence ID" value="GKY88040.1"/>
    <property type="molecule type" value="Genomic_DNA"/>
</dbReference>
<evidence type="ECO:0000313" key="2">
    <source>
        <dbReference type="Proteomes" id="UP001144205"/>
    </source>
</evidence>
<protein>
    <recommendedName>
        <fullName evidence="3">4Fe-4S ferredoxin-type domain-containing protein</fullName>
    </recommendedName>
</protein>
<evidence type="ECO:0008006" key="3">
    <source>
        <dbReference type="Google" id="ProtNLM"/>
    </source>
</evidence>
<reference evidence="1" key="1">
    <citation type="journal article" date="2023" name="Int. J. Syst. Evol. Microbiol.">
        <title>Sinisalibacter aestuarii sp. nov., isolated from estuarine sediment of the Arakawa River.</title>
        <authorList>
            <person name="Arafat S.T."/>
            <person name="Hirano S."/>
            <person name="Sato A."/>
            <person name="Takeuchi K."/>
            <person name="Yasuda T."/>
            <person name="Terahara T."/>
            <person name="Hamada M."/>
            <person name="Kobayashi T."/>
        </authorList>
    </citation>
    <scope>NUCLEOTIDE SEQUENCE</scope>
    <source>
        <strain evidence="1">B-399</strain>
    </source>
</reference>
<comment type="caution">
    <text evidence="1">The sequence shown here is derived from an EMBL/GenBank/DDBJ whole genome shotgun (WGS) entry which is preliminary data.</text>
</comment>
<name>A0ABQ5LSR9_9RHOB</name>
<sequence length="56" mass="5768">MQVKREIGHAPRSHALAGEVSALSGGCVGCKSCTGLCTALIEALYLPGIVLKEKEA</sequence>
<keyword evidence="2" id="KW-1185">Reference proteome</keyword>
<proteinExistence type="predicted"/>
<dbReference type="RefSeq" id="WP_281842058.1">
    <property type="nucleotide sequence ID" value="NZ_BROH01000005.1"/>
</dbReference>
<gene>
    <name evidence="1" type="ORF">STA1M1_19090</name>
</gene>
<accession>A0ABQ5LSR9</accession>
<dbReference type="Proteomes" id="UP001144205">
    <property type="component" value="Unassembled WGS sequence"/>
</dbReference>